<evidence type="ECO:0000256" key="1">
    <source>
        <dbReference type="ARBA" id="ARBA00001961"/>
    </source>
</evidence>
<dbReference type="PANTHER" id="PTHR10869:SF246">
    <property type="entry name" value="TRANSMEMBRANE PROLYL 4-HYDROXYLASE"/>
    <property type="match status" value="1"/>
</dbReference>
<dbReference type="Pfam" id="PF13640">
    <property type="entry name" value="2OG-FeII_Oxy_3"/>
    <property type="match status" value="1"/>
</dbReference>
<dbReference type="Gene3D" id="2.60.120.620">
    <property type="entry name" value="q2cbj1_9rhob like domain"/>
    <property type="match status" value="1"/>
</dbReference>
<evidence type="ECO:0000256" key="4">
    <source>
        <dbReference type="ARBA" id="ARBA00023002"/>
    </source>
</evidence>
<comment type="cofactor">
    <cofactor evidence="1">
        <name>L-ascorbate</name>
        <dbReference type="ChEBI" id="CHEBI:38290"/>
    </cofactor>
</comment>
<protein>
    <recommendedName>
        <fullName evidence="6">Prolyl 4-hydroxylase alpha subunit domain-containing protein</fullName>
    </recommendedName>
</protein>
<evidence type="ECO:0000313" key="8">
    <source>
        <dbReference type="Proteomes" id="UP000201838"/>
    </source>
</evidence>
<dbReference type="RefSeq" id="WP_093972174.1">
    <property type="nucleotide sequence ID" value="NZ_FXXQ01000001.1"/>
</dbReference>
<dbReference type="GO" id="GO:0031418">
    <property type="term" value="F:L-ascorbic acid binding"/>
    <property type="evidence" value="ECO:0007669"/>
    <property type="project" value="InterPro"/>
</dbReference>
<keyword evidence="8" id="KW-1185">Reference proteome</keyword>
<dbReference type="SMART" id="SM00702">
    <property type="entry name" value="P4Hc"/>
    <property type="match status" value="1"/>
</dbReference>
<dbReference type="InterPro" id="IPR045054">
    <property type="entry name" value="P4HA-like"/>
</dbReference>
<dbReference type="InterPro" id="IPR006620">
    <property type="entry name" value="Pro_4_hyd_alph"/>
</dbReference>
<dbReference type="AlphaFoldDB" id="A0A238IV21"/>
<feature type="domain" description="Prolyl 4-hydroxylase alpha subunit" evidence="6">
    <location>
        <begin position="10"/>
        <end position="192"/>
    </location>
</feature>
<gene>
    <name evidence="7" type="ORF">BOA8489_00277</name>
</gene>
<keyword evidence="4" id="KW-0560">Oxidoreductase</keyword>
<keyword evidence="2" id="KW-0479">Metal-binding</keyword>
<proteinExistence type="predicted"/>
<reference evidence="7 8" key="1">
    <citation type="submission" date="2017-05" db="EMBL/GenBank/DDBJ databases">
        <authorList>
            <person name="Song R."/>
            <person name="Chenine A.L."/>
            <person name="Ruprecht R.M."/>
        </authorList>
    </citation>
    <scope>NUCLEOTIDE SEQUENCE [LARGE SCALE GENOMIC DNA]</scope>
    <source>
        <strain evidence="7 8">CECT 8489</strain>
    </source>
</reference>
<dbReference type="GO" id="GO:0004656">
    <property type="term" value="F:procollagen-proline 4-dioxygenase activity"/>
    <property type="evidence" value="ECO:0007669"/>
    <property type="project" value="TreeGrafter"/>
</dbReference>
<evidence type="ECO:0000313" key="7">
    <source>
        <dbReference type="EMBL" id="SMX22187.1"/>
    </source>
</evidence>
<dbReference type="OrthoDB" id="269774at2"/>
<dbReference type="Proteomes" id="UP000201838">
    <property type="component" value="Unassembled WGS sequence"/>
</dbReference>
<name>A0A238IV21_9RHOB</name>
<organism evidence="7 8">
    <name type="scientific">Boseongicola aestuarii</name>
    <dbReference type="NCBI Taxonomy" id="1470561"/>
    <lineage>
        <taxon>Bacteria</taxon>
        <taxon>Pseudomonadati</taxon>
        <taxon>Pseudomonadota</taxon>
        <taxon>Alphaproteobacteria</taxon>
        <taxon>Rhodobacterales</taxon>
        <taxon>Paracoccaceae</taxon>
        <taxon>Boseongicola</taxon>
    </lineage>
</organism>
<evidence type="ECO:0000259" key="6">
    <source>
        <dbReference type="SMART" id="SM00702"/>
    </source>
</evidence>
<dbReference type="InterPro" id="IPR044862">
    <property type="entry name" value="Pro_4_hyd_alph_FE2OG_OXY"/>
</dbReference>
<keyword evidence="3" id="KW-0223">Dioxygenase</keyword>
<evidence type="ECO:0000256" key="2">
    <source>
        <dbReference type="ARBA" id="ARBA00022723"/>
    </source>
</evidence>
<dbReference type="EMBL" id="FXXQ01000001">
    <property type="protein sequence ID" value="SMX22187.1"/>
    <property type="molecule type" value="Genomic_DNA"/>
</dbReference>
<dbReference type="GO" id="GO:0005506">
    <property type="term" value="F:iron ion binding"/>
    <property type="evidence" value="ECO:0007669"/>
    <property type="project" value="InterPro"/>
</dbReference>
<accession>A0A238IV21</accession>
<evidence type="ECO:0000256" key="3">
    <source>
        <dbReference type="ARBA" id="ARBA00022964"/>
    </source>
</evidence>
<dbReference type="PANTHER" id="PTHR10869">
    <property type="entry name" value="PROLYL 4-HYDROXYLASE ALPHA SUBUNIT"/>
    <property type="match status" value="1"/>
</dbReference>
<sequence>MQSRILNVNPLVAVFDGVFGQDVADAAIAAGKDRLARPTYGTEQGRVVGEKRTHQAAIVDQWSDPLLTDLMTRISAIVRLPPEHAETSKLIRYEGEQLFDVHFDGYDEHGATREDFMKGGQRLFTSICYLNDIEDEGQTAFPNLKIAVRPKLGRVLLFANNLLGSNEVHPDSAHVGFGPTSGMKWVLTVWWREHHFHIPRSYPPADGDFLVY</sequence>
<keyword evidence="5" id="KW-0408">Iron</keyword>
<evidence type="ECO:0000256" key="5">
    <source>
        <dbReference type="ARBA" id="ARBA00023004"/>
    </source>
</evidence>